<keyword evidence="3" id="KW-1185">Reference proteome</keyword>
<name>A0A0C3HEN1_OIDMZ</name>
<dbReference type="CDD" id="cd08948">
    <property type="entry name" value="5beta-POR_like_SDR_a"/>
    <property type="match status" value="1"/>
</dbReference>
<protein>
    <recommendedName>
        <fullName evidence="1">PRISE-like Rossmann-fold domain-containing protein</fullName>
    </recommendedName>
</protein>
<dbReference type="Pfam" id="PF22917">
    <property type="entry name" value="PRISE"/>
    <property type="match status" value="1"/>
</dbReference>
<organism evidence="2 3">
    <name type="scientific">Oidiodendron maius (strain Zn)</name>
    <dbReference type="NCBI Taxonomy" id="913774"/>
    <lineage>
        <taxon>Eukaryota</taxon>
        <taxon>Fungi</taxon>
        <taxon>Dikarya</taxon>
        <taxon>Ascomycota</taxon>
        <taxon>Pezizomycotina</taxon>
        <taxon>Leotiomycetes</taxon>
        <taxon>Leotiomycetes incertae sedis</taxon>
        <taxon>Myxotrichaceae</taxon>
        <taxon>Oidiodendron</taxon>
    </lineage>
</organism>
<dbReference type="InterPro" id="IPR055222">
    <property type="entry name" value="PRISE-like_Rossmann-fold"/>
</dbReference>
<evidence type="ECO:0000313" key="3">
    <source>
        <dbReference type="Proteomes" id="UP000054321"/>
    </source>
</evidence>
<evidence type="ECO:0000313" key="2">
    <source>
        <dbReference type="EMBL" id="KIN00782.1"/>
    </source>
</evidence>
<dbReference type="AlphaFoldDB" id="A0A0C3HEN1"/>
<reference evidence="3" key="2">
    <citation type="submission" date="2015-01" db="EMBL/GenBank/DDBJ databases">
        <title>Evolutionary Origins and Diversification of the Mycorrhizal Mutualists.</title>
        <authorList>
            <consortium name="DOE Joint Genome Institute"/>
            <consortium name="Mycorrhizal Genomics Consortium"/>
            <person name="Kohler A."/>
            <person name="Kuo A."/>
            <person name="Nagy L.G."/>
            <person name="Floudas D."/>
            <person name="Copeland A."/>
            <person name="Barry K.W."/>
            <person name="Cichocki N."/>
            <person name="Veneault-Fourrey C."/>
            <person name="LaButti K."/>
            <person name="Lindquist E.A."/>
            <person name="Lipzen A."/>
            <person name="Lundell T."/>
            <person name="Morin E."/>
            <person name="Murat C."/>
            <person name="Riley R."/>
            <person name="Ohm R."/>
            <person name="Sun H."/>
            <person name="Tunlid A."/>
            <person name="Henrissat B."/>
            <person name="Grigoriev I.V."/>
            <person name="Hibbett D.S."/>
            <person name="Martin F."/>
        </authorList>
    </citation>
    <scope>NUCLEOTIDE SEQUENCE [LARGE SCALE GENOMIC DNA]</scope>
    <source>
        <strain evidence="3">Zn</strain>
    </source>
</reference>
<dbReference type="HOGENOM" id="CLU_030125_1_1_1"/>
<dbReference type="EMBL" id="KN832877">
    <property type="protein sequence ID" value="KIN00782.1"/>
    <property type="molecule type" value="Genomic_DNA"/>
</dbReference>
<dbReference type="Gene3D" id="3.40.50.720">
    <property type="entry name" value="NAD(P)-binding Rossmann-like Domain"/>
    <property type="match status" value="1"/>
</dbReference>
<dbReference type="STRING" id="913774.A0A0C3HEN1"/>
<evidence type="ECO:0000259" key="1">
    <source>
        <dbReference type="Pfam" id="PF22917"/>
    </source>
</evidence>
<feature type="domain" description="PRISE-like Rossmann-fold" evidence="1">
    <location>
        <begin position="29"/>
        <end position="313"/>
    </location>
</feature>
<dbReference type="OrthoDB" id="1731983at2759"/>
<sequence length="441" mass="49532">MSSTQLPLQSRGIYRNLPTFPPLAHSLTALVTGANGISGFHTMRVLLESPERWEKVYALSRRPPQPEMMALLSADARSRVEHIACDFMADPKDIAMKINNKGVREVDVVFFYSYIQPKVDAGATAWSNADALVQANSALLRNFLSALDYAFLAPTRVVLQTGAKHYGIHLGPPKSPIVESDPRVTIEPNLYYPQEDMLFDYCKTHPGSSWNVIRPSWIIGAVSNAQMNAMHPLAVYAAVQAYLGRKLEFPGDSSAWMGEHVHSTAMLTGYLTEWAVLEDKCKNEAFNANDTAIFAWGGFWPELARWYGVNEIGWPELDETKLKAFEMPYQPPIGFGPPGRLRYSFTLCDWAADLVNQRAWKDIMKIHNLTHNPFNDIEGNFTFGDVAIWVIEKRSLSMNKARLFGWNGFVDTTQSVFETFSEMSRLGMLPPLVVDRAQSSI</sequence>
<dbReference type="Proteomes" id="UP000054321">
    <property type="component" value="Unassembled WGS sequence"/>
</dbReference>
<dbReference type="SUPFAM" id="SSF51735">
    <property type="entry name" value="NAD(P)-binding Rossmann-fold domains"/>
    <property type="match status" value="1"/>
</dbReference>
<reference evidence="2 3" key="1">
    <citation type="submission" date="2014-04" db="EMBL/GenBank/DDBJ databases">
        <authorList>
            <consortium name="DOE Joint Genome Institute"/>
            <person name="Kuo A."/>
            <person name="Martino E."/>
            <person name="Perotto S."/>
            <person name="Kohler A."/>
            <person name="Nagy L.G."/>
            <person name="Floudas D."/>
            <person name="Copeland A."/>
            <person name="Barry K.W."/>
            <person name="Cichocki N."/>
            <person name="Veneault-Fourrey C."/>
            <person name="LaButti K."/>
            <person name="Lindquist E.A."/>
            <person name="Lipzen A."/>
            <person name="Lundell T."/>
            <person name="Morin E."/>
            <person name="Murat C."/>
            <person name="Sun H."/>
            <person name="Tunlid A."/>
            <person name="Henrissat B."/>
            <person name="Grigoriev I.V."/>
            <person name="Hibbett D.S."/>
            <person name="Martin F."/>
            <person name="Nordberg H.P."/>
            <person name="Cantor M.N."/>
            <person name="Hua S.X."/>
        </authorList>
    </citation>
    <scope>NUCLEOTIDE SEQUENCE [LARGE SCALE GENOMIC DNA]</scope>
    <source>
        <strain evidence="2 3">Zn</strain>
    </source>
</reference>
<dbReference type="InterPro" id="IPR036291">
    <property type="entry name" value="NAD(P)-bd_dom_sf"/>
</dbReference>
<dbReference type="PANTHER" id="PTHR32487:SF29">
    <property type="entry name" value="NAD-DEPENDENT EPIMERASE_DEHYDRATASE DOMAIN-CONTAINING PROTEIN"/>
    <property type="match status" value="1"/>
</dbReference>
<proteinExistence type="predicted"/>
<dbReference type="InParanoid" id="A0A0C3HEN1"/>
<gene>
    <name evidence="2" type="ORF">OIDMADRAFT_125200</name>
</gene>
<accession>A0A0C3HEN1</accession>
<dbReference type="PANTHER" id="PTHR32487">
    <property type="entry name" value="3-OXO-DELTA(4,5)-STEROID 5-BETA-REDUCTASE"/>
    <property type="match status" value="1"/>
</dbReference>